<evidence type="ECO:0000256" key="1">
    <source>
        <dbReference type="ARBA" id="ARBA00004651"/>
    </source>
</evidence>
<feature type="transmembrane region" description="Helical" evidence="6">
    <location>
        <begin position="330"/>
        <end position="352"/>
    </location>
</feature>
<keyword evidence="5 6" id="KW-0472">Membrane</keyword>
<feature type="transmembrane region" description="Helical" evidence="6">
    <location>
        <begin position="291"/>
        <end position="318"/>
    </location>
</feature>
<comment type="subcellular location">
    <subcellularLocation>
        <location evidence="1">Cell membrane</location>
        <topology evidence="1">Multi-pass membrane protein</topology>
    </subcellularLocation>
</comment>
<dbReference type="PANTHER" id="PTHR30250:SF11">
    <property type="entry name" value="O-ANTIGEN TRANSPORTER-RELATED"/>
    <property type="match status" value="1"/>
</dbReference>
<keyword evidence="2" id="KW-1003">Cell membrane</keyword>
<evidence type="ECO:0000256" key="4">
    <source>
        <dbReference type="ARBA" id="ARBA00022989"/>
    </source>
</evidence>
<organism evidence="7">
    <name type="scientific">Leifsonia sp. NPDC080035</name>
    <dbReference type="NCBI Taxonomy" id="3143936"/>
    <lineage>
        <taxon>Bacteria</taxon>
        <taxon>Bacillati</taxon>
        <taxon>Actinomycetota</taxon>
        <taxon>Actinomycetes</taxon>
        <taxon>Micrococcales</taxon>
        <taxon>Microbacteriaceae</taxon>
        <taxon>Leifsonia</taxon>
    </lineage>
</organism>
<keyword evidence="3 6" id="KW-0812">Transmembrane</keyword>
<evidence type="ECO:0008006" key="8">
    <source>
        <dbReference type="Google" id="ProtNLM"/>
    </source>
</evidence>
<evidence type="ECO:0000256" key="3">
    <source>
        <dbReference type="ARBA" id="ARBA00022692"/>
    </source>
</evidence>
<evidence type="ECO:0000313" key="7">
    <source>
        <dbReference type="EMBL" id="XBM49069.1"/>
    </source>
</evidence>
<name>A0AAU7GGL1_9MICO</name>
<gene>
    <name evidence="7" type="ORF">AAME72_04235</name>
</gene>
<reference evidence="7" key="1">
    <citation type="submission" date="2024-05" db="EMBL/GenBank/DDBJ databases">
        <title>The Natural Products Discovery Center: Release of the First 8490 Sequenced Strains for Exploring Actinobacteria Biosynthetic Diversity.</title>
        <authorList>
            <person name="Kalkreuter E."/>
            <person name="Kautsar S.A."/>
            <person name="Yang D."/>
            <person name="Bader C.D."/>
            <person name="Teijaro C.N."/>
            <person name="Fluegel L."/>
            <person name="Davis C.M."/>
            <person name="Simpson J.R."/>
            <person name="Lauterbach L."/>
            <person name="Steele A.D."/>
            <person name="Gui C."/>
            <person name="Meng S."/>
            <person name="Li G."/>
            <person name="Viehrig K."/>
            <person name="Ye F."/>
            <person name="Su P."/>
            <person name="Kiefer A.F."/>
            <person name="Nichols A."/>
            <person name="Cepeda A.J."/>
            <person name="Yan W."/>
            <person name="Fan B."/>
            <person name="Jiang Y."/>
            <person name="Adhikari A."/>
            <person name="Zheng C.-J."/>
            <person name="Schuster L."/>
            <person name="Cowan T.M."/>
            <person name="Smanski M.J."/>
            <person name="Chevrette M.G."/>
            <person name="de Carvalho L.P.S."/>
            <person name="Shen B."/>
        </authorList>
    </citation>
    <scope>NUCLEOTIDE SEQUENCE</scope>
    <source>
        <strain evidence="7">NPDC080035</strain>
    </source>
</reference>
<feature type="transmembrane region" description="Helical" evidence="6">
    <location>
        <begin position="385"/>
        <end position="406"/>
    </location>
</feature>
<dbReference type="EMBL" id="CP157390">
    <property type="protein sequence ID" value="XBM49069.1"/>
    <property type="molecule type" value="Genomic_DNA"/>
</dbReference>
<feature type="transmembrane region" description="Helical" evidence="6">
    <location>
        <begin position="177"/>
        <end position="196"/>
    </location>
</feature>
<sequence>MTTARARSAHAATSRIGGRAVGAVCAQGSQALASLALQVLAARALGIEGLGAFALLYGVIVFLTGFSTGFVGDSLTVLDRGARRVRSALQGWALIIAVGSASAAAVVLAATGFVSATDAALFAVAAVVFLLEDVIRRTLMAVMRFWKIVATDLTSLAVSVLVLGVIAGMRPLTLGDFLAALALGQFAALAAGAALLPRSERRLVALVGGGYAAVARYGVWRAAQQAVRPGLLAATRTLVFAVIGLAATGQLEAARIYASPTLLFIGGLSSFLFASFALAKEEDLRALRRRADTGVVALFAATILIGGVSILLIPWIGALVTGHALDLPTVIAWMIYAGSVAAVTPYGALAAVRGRQVGVFVVRLSDSLVSLALAALSLWAGGALWTVPIALAVGSIAGGAVIRLVLLRTTAPPRRVDAPEPALVSQGRLGASS</sequence>
<evidence type="ECO:0000256" key="5">
    <source>
        <dbReference type="ARBA" id="ARBA00023136"/>
    </source>
</evidence>
<feature type="transmembrane region" description="Helical" evidence="6">
    <location>
        <begin position="148"/>
        <end position="171"/>
    </location>
</feature>
<evidence type="ECO:0000256" key="6">
    <source>
        <dbReference type="SAM" id="Phobius"/>
    </source>
</evidence>
<dbReference type="PANTHER" id="PTHR30250">
    <property type="entry name" value="PST FAMILY PREDICTED COLANIC ACID TRANSPORTER"/>
    <property type="match status" value="1"/>
</dbReference>
<dbReference type="RefSeq" id="WP_348788989.1">
    <property type="nucleotide sequence ID" value="NZ_CP157390.1"/>
</dbReference>
<evidence type="ECO:0000256" key="2">
    <source>
        <dbReference type="ARBA" id="ARBA00022475"/>
    </source>
</evidence>
<dbReference type="InterPro" id="IPR050833">
    <property type="entry name" value="Poly_Biosynth_Transport"/>
</dbReference>
<proteinExistence type="predicted"/>
<feature type="transmembrane region" description="Helical" evidence="6">
    <location>
        <begin position="92"/>
        <end position="113"/>
    </location>
</feature>
<feature type="transmembrane region" description="Helical" evidence="6">
    <location>
        <begin position="257"/>
        <end position="279"/>
    </location>
</feature>
<keyword evidence="4 6" id="KW-1133">Transmembrane helix</keyword>
<feature type="transmembrane region" description="Helical" evidence="6">
    <location>
        <begin position="359"/>
        <end position="379"/>
    </location>
</feature>
<dbReference type="GO" id="GO:0005886">
    <property type="term" value="C:plasma membrane"/>
    <property type="evidence" value="ECO:0007669"/>
    <property type="project" value="UniProtKB-SubCell"/>
</dbReference>
<dbReference type="AlphaFoldDB" id="A0AAU7GGL1"/>
<accession>A0AAU7GGL1</accession>
<feature type="transmembrane region" description="Helical" evidence="6">
    <location>
        <begin position="50"/>
        <end position="71"/>
    </location>
</feature>
<protein>
    <recommendedName>
        <fullName evidence="8">Polysaccharide biosynthesis protein C-terminal domain-containing protein</fullName>
    </recommendedName>
</protein>